<name>I0IRX5_LEPFC</name>
<accession>I0IRX5</accession>
<dbReference type="PATRIC" id="fig|1162668.3.peg.2795"/>
<sequence>MITMQSPLSNDVNDWLHFRMKKAFPVLSGDGPDSLEVIPLTGDASNRRYYRVVSKTAPLSAILMVKGKPEGFKASEEKTGRGENLPPGDPFLLIGKLLSASSLPVPEILGENDDGSLLLQEDLGDWSLYSYLQEHPEEESLLSWRILDLLLSFGRQTIPGEFSWLKSRVYSEELLFWEFEHFLEYGVSLSDKSALSTIRSLFQEEASVLSGRLPLVPVHRDFHSRNIMIAGRGAVLIDFQDMLMGSPLYDLASWVFDAYRVLPDDLLNELVSGHYHRGISLGILPESLSEGEHRNLLARMALQRNLKACGRFFYIRDVKGNPGYMQAVSGTHRNMKRLALWEPSVAPLVQSFLPFLRNPEK</sequence>
<evidence type="ECO:0000313" key="2">
    <source>
        <dbReference type="EMBL" id="BAM08024.1"/>
    </source>
</evidence>
<dbReference type="KEGG" id="lfc:LFE_2352"/>
<dbReference type="InterPro" id="IPR011009">
    <property type="entry name" value="Kinase-like_dom_sf"/>
</dbReference>
<dbReference type="eggNOG" id="COG3178">
    <property type="taxonomic scope" value="Bacteria"/>
</dbReference>
<reference evidence="3" key="2">
    <citation type="submission" date="2012-03" db="EMBL/GenBank/DDBJ databases">
        <title>The complete genome sequence of the pioneer microbe on fresh volcanic deposit, Leptospirillum ferrooxidans strain C2-3.</title>
        <authorList>
            <person name="Fujimura R."/>
            <person name="Sato Y."/>
            <person name="Nishizawa T."/>
            <person name="Nanba K."/>
            <person name="Oshima K."/>
            <person name="Hattori M."/>
            <person name="Kamijo T."/>
            <person name="Ohta H."/>
        </authorList>
    </citation>
    <scope>NUCLEOTIDE SEQUENCE [LARGE SCALE GENOMIC DNA]</scope>
    <source>
        <strain evidence="3">C2-3</strain>
    </source>
</reference>
<dbReference type="Gene3D" id="3.30.200.20">
    <property type="entry name" value="Phosphorylase Kinase, domain 1"/>
    <property type="match status" value="1"/>
</dbReference>
<dbReference type="EMBL" id="AP012342">
    <property type="protein sequence ID" value="BAM08024.1"/>
    <property type="molecule type" value="Genomic_DNA"/>
</dbReference>
<dbReference type="GO" id="GO:0016740">
    <property type="term" value="F:transferase activity"/>
    <property type="evidence" value="ECO:0007669"/>
    <property type="project" value="UniProtKB-KW"/>
</dbReference>
<gene>
    <name evidence="2" type="ordered locus">LFE_2352</name>
</gene>
<evidence type="ECO:0000259" key="1">
    <source>
        <dbReference type="Pfam" id="PF01636"/>
    </source>
</evidence>
<organism evidence="2 3">
    <name type="scientific">Leptospirillum ferrooxidans (strain C2-3)</name>
    <dbReference type="NCBI Taxonomy" id="1162668"/>
    <lineage>
        <taxon>Bacteria</taxon>
        <taxon>Pseudomonadati</taxon>
        <taxon>Nitrospirota</taxon>
        <taxon>Nitrospiria</taxon>
        <taxon>Nitrospirales</taxon>
        <taxon>Nitrospiraceae</taxon>
        <taxon>Leptospirillum</taxon>
    </lineage>
</organism>
<feature type="domain" description="Aminoglycoside phosphotransferase" evidence="1">
    <location>
        <begin position="37"/>
        <end position="267"/>
    </location>
</feature>
<proteinExistence type="predicted"/>
<protein>
    <submittedName>
        <fullName evidence="2">Putative aminoglycoside phosphotransferase</fullName>
    </submittedName>
</protein>
<dbReference type="HOGENOM" id="CLU_021467_1_0_0"/>
<dbReference type="Pfam" id="PF01636">
    <property type="entry name" value="APH"/>
    <property type="match status" value="1"/>
</dbReference>
<reference evidence="2 3" key="1">
    <citation type="journal article" date="2012" name="J. Bacteriol.">
        <title>Complete Genome Sequence of Leptospirillum ferrooxidans Strain C2-3, Isolated from a Fresh Volcanic Ash Deposit on the Island of Miyake, Japan.</title>
        <authorList>
            <person name="Fujimura R."/>
            <person name="Sato Y."/>
            <person name="Nishizawa T."/>
            <person name="Oshima K."/>
            <person name="Kim S.-W."/>
            <person name="Hattori M."/>
            <person name="Kamijo T."/>
            <person name="Ohta H."/>
        </authorList>
    </citation>
    <scope>NUCLEOTIDE SEQUENCE [LARGE SCALE GENOMIC DNA]</scope>
    <source>
        <strain evidence="2 3">C2-3</strain>
    </source>
</reference>
<dbReference type="InterPro" id="IPR002575">
    <property type="entry name" value="Aminoglycoside_PTrfase"/>
</dbReference>
<dbReference type="RefSeq" id="WP_014450507.1">
    <property type="nucleotide sequence ID" value="NC_017094.1"/>
</dbReference>
<evidence type="ECO:0000313" key="3">
    <source>
        <dbReference type="Proteomes" id="UP000007382"/>
    </source>
</evidence>
<keyword evidence="2" id="KW-0808">Transferase</keyword>
<dbReference type="Gene3D" id="3.90.1200.10">
    <property type="match status" value="1"/>
</dbReference>
<dbReference type="STRING" id="1162668.LFE_2352"/>
<dbReference type="SUPFAM" id="SSF56112">
    <property type="entry name" value="Protein kinase-like (PK-like)"/>
    <property type="match status" value="1"/>
</dbReference>
<keyword evidence="3" id="KW-1185">Reference proteome</keyword>
<dbReference type="OrthoDB" id="9809275at2"/>
<dbReference type="AlphaFoldDB" id="I0IRX5"/>
<dbReference type="Proteomes" id="UP000007382">
    <property type="component" value="Chromosome"/>
</dbReference>